<reference evidence="2" key="2">
    <citation type="submission" date="2023-08" db="EMBL/GenBank/DDBJ databases">
        <title>Nitrogen cycling bacteria in agricultural field soils.</title>
        <authorList>
            <person name="Jang J."/>
        </authorList>
    </citation>
    <scope>NUCLEOTIDE SEQUENCE</scope>
    <source>
        <strain evidence="2">PS3-36</strain>
    </source>
</reference>
<dbReference type="EMBL" id="JAVGVR010000001">
    <property type="protein sequence ID" value="MDQ6598188.1"/>
    <property type="molecule type" value="Genomic_DNA"/>
</dbReference>
<feature type="transmembrane region" description="Helical" evidence="1">
    <location>
        <begin position="94"/>
        <end position="112"/>
    </location>
</feature>
<evidence type="ECO:0000256" key="1">
    <source>
        <dbReference type="SAM" id="Phobius"/>
    </source>
</evidence>
<sequence>MEKKLLNLLTALCLVSLPFLFRGSKMRENLVIFFSKGVLATLVDAYVVGTKRIDYPVRPFPKIFKTNIIYDMLFFPILSVIWVKISYNDNLVKILLKSLIFSVPMSIGQWYFEKNSRLFKWKKWSPFHTFGSVNFTLFTIRGFVGLIKKLDNLKRT</sequence>
<dbReference type="EMBL" id="SMYO01000009">
    <property type="protein sequence ID" value="TDK59429.1"/>
    <property type="molecule type" value="Genomic_DNA"/>
</dbReference>
<evidence type="ECO:0000313" key="3">
    <source>
        <dbReference type="EMBL" id="TDK59429.1"/>
    </source>
</evidence>
<dbReference type="NCBIfam" id="NF041644">
    <property type="entry name" value="CBO0543_fam"/>
    <property type="match status" value="1"/>
</dbReference>
<proteinExistence type="predicted"/>
<evidence type="ECO:0000313" key="5">
    <source>
        <dbReference type="Proteomes" id="UP001178888"/>
    </source>
</evidence>
<evidence type="ECO:0000313" key="4">
    <source>
        <dbReference type="Proteomes" id="UP000295132"/>
    </source>
</evidence>
<dbReference type="Proteomes" id="UP000295132">
    <property type="component" value="Unassembled WGS sequence"/>
</dbReference>
<dbReference type="InterPro" id="IPR048147">
    <property type="entry name" value="CBO0543-like"/>
</dbReference>
<keyword evidence="5" id="KW-1185">Reference proteome</keyword>
<organism evidence="3 4">
    <name type="scientific">Bacillus salipaludis</name>
    <dbReference type="NCBI Taxonomy" id="2547811"/>
    <lineage>
        <taxon>Bacteria</taxon>
        <taxon>Bacillati</taxon>
        <taxon>Bacillota</taxon>
        <taxon>Bacilli</taxon>
        <taxon>Bacillales</taxon>
        <taxon>Bacillaceae</taxon>
        <taxon>Bacillus</taxon>
    </lineage>
</organism>
<keyword evidence="1" id="KW-0812">Transmembrane</keyword>
<name>A0A4R5VPI6_9BACI</name>
<keyword evidence="1" id="KW-1133">Transmembrane helix</keyword>
<accession>A0A4R5VPI6</accession>
<feature type="transmembrane region" description="Helical" evidence="1">
    <location>
        <begin position="68"/>
        <end position="87"/>
    </location>
</feature>
<dbReference type="RefSeq" id="WP_133337062.1">
    <property type="nucleotide sequence ID" value="NZ_JAVGVR010000001.1"/>
</dbReference>
<feature type="transmembrane region" description="Helical" evidence="1">
    <location>
        <begin position="30"/>
        <end position="48"/>
    </location>
</feature>
<evidence type="ECO:0000313" key="2">
    <source>
        <dbReference type="EMBL" id="MDQ6598188.1"/>
    </source>
</evidence>
<feature type="transmembrane region" description="Helical" evidence="1">
    <location>
        <begin position="124"/>
        <end position="147"/>
    </location>
</feature>
<keyword evidence="1" id="KW-0472">Membrane</keyword>
<feature type="transmembrane region" description="Helical" evidence="1">
    <location>
        <begin position="6"/>
        <end position="23"/>
    </location>
</feature>
<reference evidence="3 4" key="1">
    <citation type="submission" date="2019-03" db="EMBL/GenBank/DDBJ databases">
        <title>Bacillus niacini sp. nov. a Nicotinate-Metabolizing Mesophile Isolated from Soil.</title>
        <authorList>
            <person name="Zhang G."/>
        </authorList>
    </citation>
    <scope>NUCLEOTIDE SEQUENCE [LARGE SCALE GENOMIC DNA]</scope>
    <source>
        <strain evidence="3 4">WN066</strain>
    </source>
</reference>
<protein>
    <submittedName>
        <fullName evidence="2">CBO0543 family protein</fullName>
    </submittedName>
</protein>
<comment type="caution">
    <text evidence="3">The sequence shown here is derived from an EMBL/GenBank/DDBJ whole genome shotgun (WGS) entry which is preliminary data.</text>
</comment>
<gene>
    <name evidence="3" type="ORF">E2K98_19580</name>
    <name evidence="2" type="ORF">RCG21_17810</name>
</gene>
<dbReference type="AlphaFoldDB" id="A0A4R5VPI6"/>
<dbReference type="Proteomes" id="UP001178888">
    <property type="component" value="Unassembled WGS sequence"/>
</dbReference>